<protein>
    <recommendedName>
        <fullName evidence="1">DNA binding HTH domain-containing protein</fullName>
    </recommendedName>
</protein>
<name>A0A0F9QYL4_9ZZZZ</name>
<evidence type="ECO:0000313" key="3">
    <source>
        <dbReference type="EMBL" id="KKN49370.1"/>
    </source>
</evidence>
<accession>A0A0F9QYL4</accession>
<dbReference type="EMBL" id="LAZR01042547">
    <property type="protein sequence ID" value="KKL09281.1"/>
    <property type="molecule type" value="Genomic_DNA"/>
</dbReference>
<gene>
    <name evidence="3" type="ORF">LCGC14_0643460</name>
    <name evidence="2" type="ORF">LCGC14_2567430</name>
</gene>
<dbReference type="AlphaFoldDB" id="A0A0F9QYL4"/>
<comment type="caution">
    <text evidence="3">The sequence shown here is derived from an EMBL/GenBank/DDBJ whole genome shotgun (WGS) entry which is preliminary data.</text>
</comment>
<dbReference type="Pfam" id="PF02954">
    <property type="entry name" value="HTH_8"/>
    <property type="match status" value="1"/>
</dbReference>
<dbReference type="InterPro" id="IPR002197">
    <property type="entry name" value="HTH_Fis"/>
</dbReference>
<evidence type="ECO:0000313" key="2">
    <source>
        <dbReference type="EMBL" id="KKL09281.1"/>
    </source>
</evidence>
<dbReference type="EMBL" id="LAZR01001171">
    <property type="protein sequence ID" value="KKN49370.1"/>
    <property type="molecule type" value="Genomic_DNA"/>
</dbReference>
<reference evidence="3" key="1">
    <citation type="journal article" date="2015" name="Nature">
        <title>Complex archaea that bridge the gap between prokaryotes and eukaryotes.</title>
        <authorList>
            <person name="Spang A."/>
            <person name="Saw J.H."/>
            <person name="Jorgensen S.L."/>
            <person name="Zaremba-Niedzwiedzka K."/>
            <person name="Martijn J."/>
            <person name="Lind A.E."/>
            <person name="van Eijk R."/>
            <person name="Schleper C."/>
            <person name="Guy L."/>
            <person name="Ettema T.J."/>
        </authorList>
    </citation>
    <scope>NUCLEOTIDE SEQUENCE</scope>
</reference>
<sequence>MATDAEIIKAARAARGNRMAAARRLGVDPETVRRRILKLGTDLCPPPWHGGSEPAESATGPRLSKRLHGMDECVQDVPIDHLVVGIHDLIEARMDPETICRRFVALLATIVGEQSKPHDRWTKERLAEEQEKLYKAFLKW</sequence>
<evidence type="ECO:0000259" key="1">
    <source>
        <dbReference type="Pfam" id="PF02954"/>
    </source>
</evidence>
<dbReference type="GO" id="GO:0043565">
    <property type="term" value="F:sequence-specific DNA binding"/>
    <property type="evidence" value="ECO:0007669"/>
    <property type="project" value="InterPro"/>
</dbReference>
<dbReference type="PRINTS" id="PR01590">
    <property type="entry name" value="HTHFIS"/>
</dbReference>
<feature type="domain" description="DNA binding HTH" evidence="1">
    <location>
        <begin position="6"/>
        <end position="38"/>
    </location>
</feature>
<dbReference type="Gene3D" id="1.10.10.60">
    <property type="entry name" value="Homeodomain-like"/>
    <property type="match status" value="1"/>
</dbReference>
<organism evidence="3">
    <name type="scientific">marine sediment metagenome</name>
    <dbReference type="NCBI Taxonomy" id="412755"/>
    <lineage>
        <taxon>unclassified sequences</taxon>
        <taxon>metagenomes</taxon>
        <taxon>ecological metagenomes</taxon>
    </lineage>
</organism>
<proteinExistence type="predicted"/>